<dbReference type="SMART" id="SM00220">
    <property type="entry name" value="S_TKc"/>
    <property type="match status" value="2"/>
</dbReference>
<evidence type="ECO:0000256" key="18">
    <source>
        <dbReference type="SAM" id="SignalP"/>
    </source>
</evidence>
<dbReference type="Gene3D" id="1.10.510.10">
    <property type="entry name" value="Transferase(Phosphotransferase) domain 1"/>
    <property type="match status" value="2"/>
</dbReference>
<dbReference type="Gene3D" id="3.30.430.20">
    <property type="entry name" value="Gnk2 domain, C-X8-C-X2-C motif"/>
    <property type="match status" value="4"/>
</dbReference>
<keyword evidence="7 15" id="KW-0547">Nucleotide-binding</keyword>
<dbReference type="InterPro" id="IPR002902">
    <property type="entry name" value="GNK2"/>
</dbReference>
<feature type="transmembrane region" description="Helical" evidence="17">
    <location>
        <begin position="288"/>
        <end position="310"/>
    </location>
</feature>
<dbReference type="FunFam" id="3.30.430.20:FF:000018">
    <property type="entry name" value="Cysteine-rich receptor-like protein kinase 10"/>
    <property type="match status" value="1"/>
</dbReference>
<keyword evidence="22" id="KW-1185">Reference proteome</keyword>
<dbReference type="InterPro" id="IPR001245">
    <property type="entry name" value="Ser-Thr/Tyr_kinase_cat_dom"/>
</dbReference>
<dbReference type="STRING" id="4529.A0A0E0Q9E1"/>
<dbReference type="Proteomes" id="UP000008022">
    <property type="component" value="Unassembled WGS sequence"/>
</dbReference>
<evidence type="ECO:0000256" key="17">
    <source>
        <dbReference type="SAM" id="Phobius"/>
    </source>
</evidence>
<evidence type="ECO:0000256" key="16">
    <source>
        <dbReference type="SAM" id="MobiDB-lite"/>
    </source>
</evidence>
<dbReference type="FunFam" id="3.30.430.20:FF:000004">
    <property type="entry name" value="Receptor-like serine-threonine protein kinase"/>
    <property type="match status" value="1"/>
</dbReference>
<feature type="domain" description="Gnk2-homologous" evidence="20">
    <location>
        <begin position="826"/>
        <end position="934"/>
    </location>
</feature>
<dbReference type="OMA" id="HDLVWNC"/>
<dbReference type="EnsemblPlants" id="ORUFI07G18010.1">
    <property type="protein sequence ID" value="ORUFI07G18010.1"/>
    <property type="gene ID" value="ORUFI07G18010"/>
</dbReference>
<dbReference type="PROSITE" id="PS51473">
    <property type="entry name" value="GNK2"/>
    <property type="match status" value="4"/>
</dbReference>
<dbReference type="PANTHER" id="PTHR27002:SF1040">
    <property type="entry name" value="OS07G0538400 PROTEIN"/>
    <property type="match status" value="1"/>
</dbReference>
<dbReference type="Gene3D" id="3.30.200.20">
    <property type="entry name" value="Phosphorylase Kinase, domain 1"/>
    <property type="match status" value="2"/>
</dbReference>
<dbReference type="Pfam" id="PF07714">
    <property type="entry name" value="PK_Tyr_Ser-Thr"/>
    <property type="match status" value="1"/>
</dbReference>
<dbReference type="GO" id="GO:0042742">
    <property type="term" value="P:defense response to bacterium"/>
    <property type="evidence" value="ECO:0007669"/>
    <property type="project" value="UniProtKB-ARBA"/>
</dbReference>
<dbReference type="Pfam" id="PF00069">
    <property type="entry name" value="Pkinase"/>
    <property type="match status" value="1"/>
</dbReference>
<dbReference type="InterPro" id="IPR008271">
    <property type="entry name" value="Ser/Thr_kinase_AS"/>
</dbReference>
<dbReference type="SUPFAM" id="SSF56112">
    <property type="entry name" value="Protein kinase-like (PK-like)"/>
    <property type="match status" value="2"/>
</dbReference>
<dbReference type="InterPro" id="IPR000719">
    <property type="entry name" value="Prot_kinase_dom"/>
</dbReference>
<evidence type="ECO:0000256" key="2">
    <source>
        <dbReference type="ARBA" id="ARBA00022527"/>
    </source>
</evidence>
<dbReference type="FunFam" id="3.30.430.20:FF:000006">
    <property type="entry name" value="Receptor-like serine-threonine protein kinase"/>
    <property type="match status" value="1"/>
</dbReference>
<feature type="domain" description="Protein kinase" evidence="19">
    <location>
        <begin position="1040"/>
        <end position="1317"/>
    </location>
</feature>
<keyword evidence="12 17" id="KW-0472">Membrane</keyword>
<evidence type="ECO:0000313" key="22">
    <source>
        <dbReference type="Proteomes" id="UP000008022"/>
    </source>
</evidence>
<dbReference type="FunFam" id="3.30.430.20:FF:000010">
    <property type="entry name" value="Cysteine-rich receptor-like protein kinase 10"/>
    <property type="match status" value="1"/>
</dbReference>
<dbReference type="GO" id="GO:0005524">
    <property type="term" value="F:ATP binding"/>
    <property type="evidence" value="ECO:0007669"/>
    <property type="project" value="UniProtKB-UniRule"/>
</dbReference>
<organism evidence="21 22">
    <name type="scientific">Oryza rufipogon</name>
    <name type="common">Brownbeard rice</name>
    <name type="synonym">Asian wild rice</name>
    <dbReference type="NCBI Taxonomy" id="4529"/>
    <lineage>
        <taxon>Eukaryota</taxon>
        <taxon>Viridiplantae</taxon>
        <taxon>Streptophyta</taxon>
        <taxon>Embryophyta</taxon>
        <taxon>Tracheophyta</taxon>
        <taxon>Spermatophyta</taxon>
        <taxon>Magnoliopsida</taxon>
        <taxon>Liliopsida</taxon>
        <taxon>Poales</taxon>
        <taxon>Poaceae</taxon>
        <taxon>BOP clade</taxon>
        <taxon>Oryzoideae</taxon>
        <taxon>Oryzeae</taxon>
        <taxon>Oryzinae</taxon>
        <taxon>Oryza</taxon>
    </lineage>
</organism>
<evidence type="ECO:0000256" key="14">
    <source>
        <dbReference type="ARBA" id="ARBA00023180"/>
    </source>
</evidence>
<keyword evidence="6" id="KW-0677">Repeat</keyword>
<dbReference type="PROSITE" id="PS00107">
    <property type="entry name" value="PROTEIN_KINASE_ATP"/>
    <property type="match status" value="2"/>
</dbReference>
<keyword evidence="14" id="KW-0325">Glycoprotein</keyword>
<name>A0A0E0Q9E1_ORYRU</name>
<feature type="domain" description="Gnk2-homologous" evidence="20">
    <location>
        <begin position="22"/>
        <end position="127"/>
    </location>
</feature>
<comment type="subcellular location">
    <subcellularLocation>
        <location evidence="1">Membrane</location>
        <topology evidence="1">Single-pass membrane protein</topology>
    </subcellularLocation>
</comment>
<dbReference type="InterPro" id="IPR017441">
    <property type="entry name" value="Protein_kinase_ATP_BS"/>
</dbReference>
<dbReference type="CDD" id="cd23509">
    <property type="entry name" value="Gnk2-like"/>
    <property type="match status" value="4"/>
</dbReference>
<evidence type="ECO:0000256" key="13">
    <source>
        <dbReference type="ARBA" id="ARBA00023157"/>
    </source>
</evidence>
<evidence type="ECO:0000256" key="3">
    <source>
        <dbReference type="ARBA" id="ARBA00022679"/>
    </source>
</evidence>
<feature type="binding site" evidence="15">
    <location>
        <position position="377"/>
    </location>
    <ligand>
        <name>ATP</name>
        <dbReference type="ChEBI" id="CHEBI:30616"/>
    </ligand>
</feature>
<evidence type="ECO:0000256" key="11">
    <source>
        <dbReference type="ARBA" id="ARBA00022989"/>
    </source>
</evidence>
<feature type="domain" description="Gnk2-homologous" evidence="20">
    <location>
        <begin position="142"/>
        <end position="254"/>
    </location>
</feature>
<feature type="domain" description="Gnk2-homologous" evidence="20">
    <location>
        <begin position="709"/>
        <end position="814"/>
    </location>
</feature>
<keyword evidence="8" id="KW-0418">Kinase</keyword>
<evidence type="ECO:0000256" key="9">
    <source>
        <dbReference type="ARBA" id="ARBA00022821"/>
    </source>
</evidence>
<evidence type="ECO:0000256" key="1">
    <source>
        <dbReference type="ARBA" id="ARBA00004167"/>
    </source>
</evidence>
<evidence type="ECO:0000256" key="8">
    <source>
        <dbReference type="ARBA" id="ARBA00022777"/>
    </source>
</evidence>
<evidence type="ECO:0000256" key="7">
    <source>
        <dbReference type="ARBA" id="ARBA00022741"/>
    </source>
</evidence>
<dbReference type="FunFam" id="1.10.510.10:FF:000129">
    <property type="entry name" value="cysteine-rich receptor-like protein kinase 10"/>
    <property type="match status" value="2"/>
</dbReference>
<dbReference type="HOGENOM" id="CLU_000288_178_9_1"/>
<evidence type="ECO:0000313" key="21">
    <source>
        <dbReference type="EnsemblPlants" id="ORUFI07G18010.1"/>
    </source>
</evidence>
<evidence type="ECO:0000256" key="10">
    <source>
        <dbReference type="ARBA" id="ARBA00022840"/>
    </source>
</evidence>
<dbReference type="Pfam" id="PF01657">
    <property type="entry name" value="Stress-antifung"/>
    <property type="match status" value="4"/>
</dbReference>
<dbReference type="InterPro" id="IPR011009">
    <property type="entry name" value="Kinase-like_dom_sf"/>
</dbReference>
<dbReference type="eggNOG" id="ENOG502QWDY">
    <property type="taxonomic scope" value="Eukaryota"/>
</dbReference>
<dbReference type="PROSITE" id="PS00108">
    <property type="entry name" value="PROTEIN_KINASE_ST"/>
    <property type="match status" value="2"/>
</dbReference>
<feature type="chain" id="PRO_5002371129" evidence="18">
    <location>
        <begin position="22"/>
        <end position="1347"/>
    </location>
</feature>
<feature type="region of interest" description="Disordered" evidence="16">
    <location>
        <begin position="945"/>
        <end position="964"/>
    </location>
</feature>
<keyword evidence="11 17" id="KW-1133">Transmembrane helix</keyword>
<evidence type="ECO:0000259" key="19">
    <source>
        <dbReference type="PROSITE" id="PS50011"/>
    </source>
</evidence>
<evidence type="ECO:0000256" key="5">
    <source>
        <dbReference type="ARBA" id="ARBA00022729"/>
    </source>
</evidence>
<dbReference type="CDD" id="cd12087">
    <property type="entry name" value="TM_EGFR-like"/>
    <property type="match status" value="1"/>
</dbReference>
<keyword evidence="13" id="KW-1015">Disulfide bond</keyword>
<keyword evidence="9" id="KW-0611">Plant defense</keyword>
<keyword evidence="10 15" id="KW-0067">ATP-binding</keyword>
<feature type="signal peptide" evidence="18">
    <location>
        <begin position="1"/>
        <end position="21"/>
    </location>
</feature>
<keyword evidence="3" id="KW-0808">Transferase</keyword>
<dbReference type="PROSITE" id="PS50011">
    <property type="entry name" value="PROTEIN_KINASE_DOM"/>
    <property type="match status" value="2"/>
</dbReference>
<evidence type="ECO:0000256" key="12">
    <source>
        <dbReference type="ARBA" id="ARBA00023136"/>
    </source>
</evidence>
<evidence type="ECO:0000259" key="20">
    <source>
        <dbReference type="PROSITE" id="PS51473"/>
    </source>
</evidence>
<evidence type="ECO:0000256" key="4">
    <source>
        <dbReference type="ARBA" id="ARBA00022692"/>
    </source>
</evidence>
<dbReference type="GO" id="GO:0005886">
    <property type="term" value="C:plasma membrane"/>
    <property type="evidence" value="ECO:0007669"/>
    <property type="project" value="TreeGrafter"/>
</dbReference>
<feature type="binding site" evidence="15">
    <location>
        <position position="1068"/>
    </location>
    <ligand>
        <name>ATP</name>
        <dbReference type="ChEBI" id="CHEBI:30616"/>
    </ligand>
</feature>
<dbReference type="CDD" id="cd14066">
    <property type="entry name" value="STKc_IRAK"/>
    <property type="match status" value="2"/>
</dbReference>
<dbReference type="GO" id="GO:0004674">
    <property type="term" value="F:protein serine/threonine kinase activity"/>
    <property type="evidence" value="ECO:0007669"/>
    <property type="project" value="UniProtKB-KW"/>
</dbReference>
<keyword evidence="4 17" id="KW-0812">Transmembrane</keyword>
<dbReference type="InterPro" id="IPR038408">
    <property type="entry name" value="GNK2_sf"/>
</dbReference>
<dbReference type="FunFam" id="3.30.200.20:FF:000142">
    <property type="entry name" value="Cysteine-rich receptor-like protein kinase 10"/>
    <property type="match status" value="1"/>
</dbReference>
<accession>A0A0E0Q9E1</accession>
<reference evidence="21" key="2">
    <citation type="submission" date="2015-06" db="UniProtKB">
        <authorList>
            <consortium name="EnsemblPlants"/>
        </authorList>
    </citation>
    <scope>IDENTIFICATION</scope>
</reference>
<keyword evidence="5 18" id="KW-0732">Signal</keyword>
<evidence type="ECO:0000256" key="15">
    <source>
        <dbReference type="PROSITE-ProRule" id="PRU10141"/>
    </source>
</evidence>
<sequence length="1347" mass="147209">MHVGYGIVAVVLVLLPPSATPAGIADCDEGVGNTYVANSTFEANLNVLAAALSPNVSVAPAGFAVATVGADPDKVFAMALCRGDVNASACSACVAAAFVDGKKDCPGNSGVAMYEDACVARFSRYRFMDFLSPDQWQVSQMIWYPEQASASVDVPAVGWFNAAVTKILAAMVDHAVTSTTGNSTTKKYFVTGEEEFDPNIYGFAQCVPDLTPAQCNDCLKDLLFYAKQAYLGKSLSWVRVNSVWCRLMYSVQPFYRGRAMLQVSAPPPTAEAPVLSPEPGSGKKISTAGIAAGVASSVVVLLILSVFAFVRFRRRTKVTDAVHPLKKITRAQCMIFDLSALQEATENFSPNNKLGEGGFGAVYKGVLSDGQEVAVKKLLGTGHGLDQLYNEIKLLAELQHKNLVRLQGFCLHQEQTLLVYEYLKNRSLDNFLFDPSRGNALNWDQQYNIILGIAKGILYLHEDSSLRIIHRDLKSNNILVGDDMEPKIADFGLARLLGEGHTHSKTTRVVGTFGYMAPEYAIDGNVSTKIDIFSFGVLVLEIITRRRNWHSDDHDLVWNCWTKGTATKMIYQSLNGYSESQALRCIHIGLLCVQPDPDDRPHMSSIIFMLTKENMKLQPPAEPAFFLGRESASSPPSCGQHGYNWTTCMVVSVSLPCWTEITHYYSPSPWERTWIELLFAHAGNTPMDRRLILSVAVAVALLAPRAAGEPWPVCGQDFGTFTPKSRFFANLQLIAATLPGNASSSPDLYATAVDVGAVPEQVTAAALCRGDVSASSCLGCLTQAFADLPNACGNSREAATYYDRCMVSYSAINFLSGGAGGEDPARIDAYTVNNENKVTSEQGRYNRLVAALVNATADYAAYNSTRRYAAGEADFDAALPKVYSLAQCTPDLSPARCRSCLAKIVAQELWSYKDDIGGRTLSVRCSFRIETKPFLNGTTMVRLPATSAPSPAPPVNATPSAATPGRETKYKVPRLVLIILLPIIAAVNLVVCFCVWRRKRPVITKAKQTNANYYAEADDVDSVDSMLMDISTLRAATGDFAESNKLGEGGFGAVYKGVLPDGNEIAVKRLSKSSTQGVQELKNELALVAKLRHKNLVSFVGVCLDQHERLLVYEFVPNRSLDLILFDTEKREKLDWEKRYRIINGVARGLQYLHEDSQLKVVHRDLKASNILLDANMNPKISNFGLARIFGQDQTQAVTNRVVDTYGYMAPEYMMRGNYSVKSDAFSFGVMVLEIVTGRKNNDFYNNSHQSEDLLNTIWERWMAGTVDEMVDPAMSRYVSASDVRKCVHVALLCVQENPADRPVMSSVVMMLDSETVSLQVPSKPAFFARNGGAKPGVASDESTASV</sequence>
<feature type="transmembrane region" description="Helical" evidence="17">
    <location>
        <begin position="975"/>
        <end position="996"/>
    </location>
</feature>
<protein>
    <submittedName>
        <fullName evidence="21">Uncharacterized protein</fullName>
    </submittedName>
</protein>
<keyword evidence="2" id="KW-0723">Serine/threonine-protein kinase</keyword>
<evidence type="ECO:0000256" key="6">
    <source>
        <dbReference type="ARBA" id="ARBA00022737"/>
    </source>
</evidence>
<dbReference type="FunFam" id="3.30.200.20:FF:000177">
    <property type="entry name" value="Cysteine-rich receptor-like protein kinase 2"/>
    <property type="match status" value="1"/>
</dbReference>
<dbReference type="PANTHER" id="PTHR27002">
    <property type="entry name" value="RECEPTOR-LIKE SERINE/THREONINE-PROTEIN KINASE SD1-8"/>
    <property type="match status" value="1"/>
</dbReference>
<proteinExistence type="predicted"/>
<feature type="domain" description="Protein kinase" evidence="19">
    <location>
        <begin position="348"/>
        <end position="625"/>
    </location>
</feature>
<reference evidence="22" key="1">
    <citation type="submission" date="2013-06" db="EMBL/GenBank/DDBJ databases">
        <authorList>
            <person name="Zhao Q."/>
        </authorList>
    </citation>
    <scope>NUCLEOTIDE SEQUENCE</scope>
    <source>
        <strain evidence="22">cv. W1943</strain>
    </source>
</reference>
<dbReference type="Gramene" id="ORUFI07G18010.1">
    <property type="protein sequence ID" value="ORUFI07G18010.1"/>
    <property type="gene ID" value="ORUFI07G18010"/>
</dbReference>